<dbReference type="SUPFAM" id="SSF55136">
    <property type="entry name" value="Probable bacterial effector-binding domain"/>
    <property type="match status" value="1"/>
</dbReference>
<dbReference type="SMART" id="SM00871">
    <property type="entry name" value="AraC_E_bind"/>
    <property type="match status" value="1"/>
</dbReference>
<dbReference type="InterPro" id="IPR029442">
    <property type="entry name" value="GyrI-like"/>
</dbReference>
<evidence type="ECO:0000256" key="1">
    <source>
        <dbReference type="SAM" id="MobiDB-lite"/>
    </source>
</evidence>
<dbReference type="RefSeq" id="WP_284250341.1">
    <property type="nucleotide sequence ID" value="NZ_BSUM01000001.1"/>
</dbReference>
<dbReference type="Pfam" id="PF06445">
    <property type="entry name" value="GyrI-like"/>
    <property type="match status" value="1"/>
</dbReference>
<accession>A0AA38CSH9</accession>
<dbReference type="Proteomes" id="UP001157161">
    <property type="component" value="Unassembled WGS sequence"/>
</dbReference>
<comment type="caution">
    <text evidence="3">The sequence shown here is derived from an EMBL/GenBank/DDBJ whole genome shotgun (WGS) entry which is preliminary data.</text>
</comment>
<protein>
    <submittedName>
        <fullName evidence="3">Transcriptional regulator</fullName>
    </submittedName>
</protein>
<proteinExistence type="predicted"/>
<dbReference type="AlphaFoldDB" id="A0AA38CSH9"/>
<dbReference type="InterPro" id="IPR011256">
    <property type="entry name" value="Reg_factor_effector_dom_sf"/>
</dbReference>
<sequence>MGSTPQPADPQDPELVELEATAAVVVRGVVATADLENFFDRAFATLARELERRGLTPSGHAIAYSSRPPAETSDLAVGFPVASRLDERGEVGAGSDGEITALTLPGGRAAVVVHAGGYDSLAQAWDDLERWIREQGLTPALQSWEVYLTEPTPDGDPADNRTRLVQPVTAD</sequence>
<dbReference type="EMBL" id="BSUM01000001">
    <property type="protein sequence ID" value="GMA31539.1"/>
    <property type="molecule type" value="Genomic_DNA"/>
</dbReference>
<evidence type="ECO:0000313" key="4">
    <source>
        <dbReference type="Proteomes" id="UP001157161"/>
    </source>
</evidence>
<feature type="domain" description="AraC effector-binding" evidence="2">
    <location>
        <begin position="11"/>
        <end position="169"/>
    </location>
</feature>
<name>A0AA38CSH9_9MICO</name>
<feature type="region of interest" description="Disordered" evidence="1">
    <location>
        <begin position="149"/>
        <end position="171"/>
    </location>
</feature>
<organism evidence="3 4">
    <name type="scientific">Litorihabitans aurantiacus</name>
    <dbReference type="NCBI Taxonomy" id="1930061"/>
    <lineage>
        <taxon>Bacteria</taxon>
        <taxon>Bacillati</taxon>
        <taxon>Actinomycetota</taxon>
        <taxon>Actinomycetes</taxon>
        <taxon>Micrococcales</taxon>
        <taxon>Beutenbergiaceae</taxon>
        <taxon>Litorihabitans</taxon>
    </lineage>
</organism>
<gene>
    <name evidence="3" type="ORF">GCM10025875_15310</name>
</gene>
<reference evidence="3" key="2">
    <citation type="submission" date="2023-02" db="EMBL/GenBank/DDBJ databases">
        <authorList>
            <person name="Sun Q."/>
            <person name="Mori K."/>
        </authorList>
    </citation>
    <scope>NUCLEOTIDE SEQUENCE</scope>
    <source>
        <strain evidence="3">NBRC 112290</strain>
    </source>
</reference>
<dbReference type="InterPro" id="IPR010499">
    <property type="entry name" value="AraC_E-bd"/>
</dbReference>
<reference evidence="3" key="1">
    <citation type="journal article" date="2014" name="Int. J. Syst. Evol. Microbiol.">
        <title>Complete genome sequence of Corynebacterium casei LMG S-19264T (=DSM 44701T), isolated from a smear-ripened cheese.</title>
        <authorList>
            <consortium name="US DOE Joint Genome Institute (JGI-PGF)"/>
            <person name="Walter F."/>
            <person name="Albersmeier A."/>
            <person name="Kalinowski J."/>
            <person name="Ruckert C."/>
        </authorList>
    </citation>
    <scope>NUCLEOTIDE SEQUENCE</scope>
    <source>
        <strain evidence="3">NBRC 112290</strain>
    </source>
</reference>
<evidence type="ECO:0000259" key="2">
    <source>
        <dbReference type="SMART" id="SM00871"/>
    </source>
</evidence>
<dbReference type="Gene3D" id="3.20.80.10">
    <property type="entry name" value="Regulatory factor, effector binding domain"/>
    <property type="match status" value="1"/>
</dbReference>
<evidence type="ECO:0000313" key="3">
    <source>
        <dbReference type="EMBL" id="GMA31539.1"/>
    </source>
</evidence>
<keyword evidence="4" id="KW-1185">Reference proteome</keyword>